<accession>A0A0C2MBN8</accession>
<keyword evidence="2" id="KW-1185">Reference proteome</keyword>
<proteinExistence type="predicted"/>
<dbReference type="PANTHER" id="PTHR47163">
    <property type="entry name" value="DDE_TNP_IS1595 DOMAIN-CONTAINING PROTEIN"/>
    <property type="match status" value="1"/>
</dbReference>
<evidence type="ECO:0000313" key="2">
    <source>
        <dbReference type="Proteomes" id="UP000031668"/>
    </source>
</evidence>
<dbReference type="AlphaFoldDB" id="A0A0C2MBN8"/>
<name>A0A0C2MBN8_THEKT</name>
<dbReference type="OrthoDB" id="6627846at2759"/>
<sequence length="130" mass="15661">MEKNIIDWHNHYRIVCQNAKIAHFSSQRVLREKPSVVVQIDESLFRARRQDNRGRILAGNENISIEDRIEWRNMYRDIEEEQKRRNADTLLPIIREHIEANSMIWSDDWPPYRKIGKGDNLLHEFVNHSE</sequence>
<dbReference type="Proteomes" id="UP000031668">
    <property type="component" value="Unassembled WGS sequence"/>
</dbReference>
<dbReference type="PANTHER" id="PTHR47163:SF2">
    <property type="entry name" value="SI:DKEY-17M8.2"/>
    <property type="match status" value="1"/>
</dbReference>
<evidence type="ECO:0000313" key="1">
    <source>
        <dbReference type="EMBL" id="KII61759.1"/>
    </source>
</evidence>
<evidence type="ECO:0008006" key="3">
    <source>
        <dbReference type="Google" id="ProtNLM"/>
    </source>
</evidence>
<reference evidence="1 2" key="1">
    <citation type="journal article" date="2014" name="Genome Biol. Evol.">
        <title>The genome of the myxosporean Thelohanellus kitauei shows adaptations to nutrient acquisition within its fish host.</title>
        <authorList>
            <person name="Yang Y."/>
            <person name="Xiong J."/>
            <person name="Zhou Z."/>
            <person name="Huo F."/>
            <person name="Miao W."/>
            <person name="Ran C."/>
            <person name="Liu Y."/>
            <person name="Zhang J."/>
            <person name="Feng J."/>
            <person name="Wang M."/>
            <person name="Wang M."/>
            <person name="Wang L."/>
            <person name="Yao B."/>
        </authorList>
    </citation>
    <scope>NUCLEOTIDE SEQUENCE [LARGE SCALE GENOMIC DNA]</scope>
    <source>
        <strain evidence="1">Wuqing</strain>
    </source>
</reference>
<dbReference type="InterPro" id="IPR053164">
    <property type="entry name" value="IS1016-like_transposase"/>
</dbReference>
<gene>
    <name evidence="1" type="ORF">RF11_08860</name>
</gene>
<organism evidence="1 2">
    <name type="scientific">Thelohanellus kitauei</name>
    <name type="common">Myxosporean</name>
    <dbReference type="NCBI Taxonomy" id="669202"/>
    <lineage>
        <taxon>Eukaryota</taxon>
        <taxon>Metazoa</taxon>
        <taxon>Cnidaria</taxon>
        <taxon>Myxozoa</taxon>
        <taxon>Myxosporea</taxon>
        <taxon>Bivalvulida</taxon>
        <taxon>Platysporina</taxon>
        <taxon>Myxobolidae</taxon>
        <taxon>Thelohanellus</taxon>
    </lineage>
</organism>
<protein>
    <recommendedName>
        <fullName evidence="3">ISXO2-like transposase domain-containing protein</fullName>
    </recommendedName>
</protein>
<dbReference type="EMBL" id="JWZT01005265">
    <property type="protein sequence ID" value="KII61759.1"/>
    <property type="molecule type" value="Genomic_DNA"/>
</dbReference>
<comment type="caution">
    <text evidence="1">The sequence shown here is derived from an EMBL/GenBank/DDBJ whole genome shotgun (WGS) entry which is preliminary data.</text>
</comment>